<organism evidence="3 4">
    <name type="scientific">Deinococcus hopiensis KR-140</name>
    <dbReference type="NCBI Taxonomy" id="695939"/>
    <lineage>
        <taxon>Bacteria</taxon>
        <taxon>Thermotogati</taxon>
        <taxon>Deinococcota</taxon>
        <taxon>Deinococci</taxon>
        <taxon>Deinococcales</taxon>
        <taxon>Deinococcaceae</taxon>
        <taxon>Deinococcus</taxon>
    </lineage>
</organism>
<accession>A0A1W1USB9</accession>
<evidence type="ECO:0000259" key="2">
    <source>
        <dbReference type="Pfam" id="PF07883"/>
    </source>
</evidence>
<name>A0A1W1USB9_9DEIO</name>
<dbReference type="SUPFAM" id="SSF51182">
    <property type="entry name" value="RmlC-like cupins"/>
    <property type="match status" value="1"/>
</dbReference>
<keyword evidence="3" id="KW-0413">Isomerase</keyword>
<dbReference type="InterPro" id="IPR051610">
    <property type="entry name" value="GPI/OXD"/>
</dbReference>
<dbReference type="GO" id="GO:0046872">
    <property type="term" value="F:metal ion binding"/>
    <property type="evidence" value="ECO:0007669"/>
    <property type="project" value="UniProtKB-KW"/>
</dbReference>
<dbReference type="InterPro" id="IPR011051">
    <property type="entry name" value="RmlC_Cupin_sf"/>
</dbReference>
<evidence type="ECO:0000256" key="1">
    <source>
        <dbReference type="ARBA" id="ARBA00022723"/>
    </source>
</evidence>
<sequence length="112" mass="12935">MISRETAEHYVWGGNCDGWLLVQAAELSVIHERMPPDRQEVRHYHQQSRQFFFVLQGSLTLEVEGATHELRRHEGYEVAPLQAHQALNRSDAFVEFLVISQPRTQGDRILAP</sequence>
<dbReference type="Proteomes" id="UP000192582">
    <property type="component" value="Unassembled WGS sequence"/>
</dbReference>
<evidence type="ECO:0000313" key="3">
    <source>
        <dbReference type="EMBL" id="SMB84002.1"/>
    </source>
</evidence>
<evidence type="ECO:0000313" key="4">
    <source>
        <dbReference type="Proteomes" id="UP000192582"/>
    </source>
</evidence>
<protein>
    <submittedName>
        <fullName evidence="3">Mannose-6-phosphate isomerase, cupin superfamily</fullName>
    </submittedName>
</protein>
<feature type="domain" description="Cupin type-2" evidence="2">
    <location>
        <begin position="31"/>
        <end position="99"/>
    </location>
</feature>
<dbReference type="EMBL" id="FWWU01000007">
    <property type="protein sequence ID" value="SMB84002.1"/>
    <property type="molecule type" value="Genomic_DNA"/>
</dbReference>
<dbReference type="AlphaFoldDB" id="A0A1W1USB9"/>
<dbReference type="Gene3D" id="2.60.120.10">
    <property type="entry name" value="Jelly Rolls"/>
    <property type="match status" value="1"/>
</dbReference>
<dbReference type="GO" id="GO:0016853">
    <property type="term" value="F:isomerase activity"/>
    <property type="evidence" value="ECO:0007669"/>
    <property type="project" value="UniProtKB-KW"/>
</dbReference>
<keyword evidence="1" id="KW-0479">Metal-binding</keyword>
<proteinExistence type="predicted"/>
<keyword evidence="4" id="KW-1185">Reference proteome</keyword>
<dbReference type="InterPro" id="IPR014710">
    <property type="entry name" value="RmlC-like_jellyroll"/>
</dbReference>
<dbReference type="InterPro" id="IPR013096">
    <property type="entry name" value="Cupin_2"/>
</dbReference>
<dbReference type="PANTHER" id="PTHR35848:SF9">
    <property type="entry name" value="SLL1358 PROTEIN"/>
    <property type="match status" value="1"/>
</dbReference>
<reference evidence="3 4" key="1">
    <citation type="submission" date="2017-04" db="EMBL/GenBank/DDBJ databases">
        <authorList>
            <person name="Afonso C.L."/>
            <person name="Miller P.J."/>
            <person name="Scott M.A."/>
            <person name="Spackman E."/>
            <person name="Goraichik I."/>
            <person name="Dimitrov K.M."/>
            <person name="Suarez D.L."/>
            <person name="Swayne D.E."/>
        </authorList>
    </citation>
    <scope>NUCLEOTIDE SEQUENCE [LARGE SCALE GENOMIC DNA]</scope>
    <source>
        <strain evidence="3 4">KR-140</strain>
    </source>
</reference>
<dbReference type="Pfam" id="PF07883">
    <property type="entry name" value="Cupin_2"/>
    <property type="match status" value="1"/>
</dbReference>
<dbReference type="PANTHER" id="PTHR35848">
    <property type="entry name" value="OXALATE-BINDING PROTEIN"/>
    <property type="match status" value="1"/>
</dbReference>
<dbReference type="STRING" id="695939.SAMN00790413_04963"/>
<gene>
    <name evidence="3" type="ORF">SAMN00790413_04963</name>
</gene>